<reference evidence="1 2" key="1">
    <citation type="submission" date="2018-05" db="EMBL/GenBank/DDBJ databases">
        <title>The Hungate 1000. A catalogue of reference genomes from the rumen microbiome.</title>
        <authorList>
            <person name="Kelly W."/>
        </authorList>
    </citation>
    <scope>NUCLEOTIDE SEQUENCE [LARGE SCALE GENOMIC DNA]</scope>
    <source>
        <strain evidence="1 2">NLAE-zl-C242</strain>
    </source>
</reference>
<protein>
    <submittedName>
        <fullName evidence="1">Uncharacterized protein</fullName>
    </submittedName>
</protein>
<gene>
    <name evidence="1" type="ORF">A8806_102254</name>
</gene>
<dbReference type="RefSeq" id="WP_109730103.1">
    <property type="nucleotide sequence ID" value="NZ_BAAACK010000006.1"/>
</dbReference>
<evidence type="ECO:0000313" key="2">
    <source>
        <dbReference type="Proteomes" id="UP000245845"/>
    </source>
</evidence>
<accession>A0A2Y9BAH7</accession>
<dbReference type="AlphaFoldDB" id="A0A2Y9BAH7"/>
<sequence>MEILARFANEGEKLEEKGYKRVSSEKGDVYLPESGLNYSNTITLGMAKFLWMPRITVGGVSA</sequence>
<dbReference type="Proteomes" id="UP000245845">
    <property type="component" value="Unassembled WGS sequence"/>
</dbReference>
<dbReference type="OrthoDB" id="2086630at2"/>
<evidence type="ECO:0000313" key="1">
    <source>
        <dbReference type="EMBL" id="PWJ31398.1"/>
    </source>
</evidence>
<proteinExistence type="predicted"/>
<keyword evidence="2" id="KW-1185">Reference proteome</keyword>
<dbReference type="EMBL" id="QGDL01000002">
    <property type="protein sequence ID" value="PWJ31398.1"/>
    <property type="molecule type" value="Genomic_DNA"/>
</dbReference>
<organism evidence="1 2">
    <name type="scientific">Faecalicatena orotica</name>
    <dbReference type="NCBI Taxonomy" id="1544"/>
    <lineage>
        <taxon>Bacteria</taxon>
        <taxon>Bacillati</taxon>
        <taxon>Bacillota</taxon>
        <taxon>Clostridia</taxon>
        <taxon>Lachnospirales</taxon>
        <taxon>Lachnospiraceae</taxon>
        <taxon>Faecalicatena</taxon>
    </lineage>
</organism>
<comment type="caution">
    <text evidence="1">The sequence shown here is derived from an EMBL/GenBank/DDBJ whole genome shotgun (WGS) entry which is preliminary data.</text>
</comment>
<name>A0A2Y9BAH7_9FIRM</name>